<gene>
    <name evidence="3" type="ORF">GB881_06585</name>
</gene>
<feature type="domain" description="TadE-like" evidence="2">
    <location>
        <begin position="15"/>
        <end position="57"/>
    </location>
</feature>
<evidence type="ECO:0000256" key="1">
    <source>
        <dbReference type="SAM" id="Phobius"/>
    </source>
</evidence>
<evidence type="ECO:0000313" key="4">
    <source>
        <dbReference type="Proteomes" id="UP000437709"/>
    </source>
</evidence>
<keyword evidence="1" id="KW-0812">Transmembrane</keyword>
<proteinExistence type="predicted"/>
<dbReference type="AlphaFoldDB" id="A0A6N7EKJ7"/>
<keyword evidence="4" id="KW-1185">Reference proteome</keyword>
<feature type="transmembrane region" description="Helical" evidence="1">
    <location>
        <begin position="21"/>
        <end position="44"/>
    </location>
</feature>
<accession>A0A6N7EKJ7</accession>
<protein>
    <submittedName>
        <fullName evidence="3">Pilus assembly protein</fullName>
    </submittedName>
</protein>
<keyword evidence="1" id="KW-0472">Membrane</keyword>
<sequence length="139" mass="14769">MRPRWQALRAEAERGSAVVDFVLVSILVVVLVMALVQLTLALHVRNTLIDAASEGARLGALVGSSPADGAERTRELIGLTISPRYADRVSARTVQRGDLTLVRIEVHAPLPVIGLLGPSAVVSVNGHAVVEEQLVDQVP</sequence>
<dbReference type="Proteomes" id="UP000437709">
    <property type="component" value="Unassembled WGS sequence"/>
</dbReference>
<organism evidence="3 4">
    <name type="scientific">Georgenia subflava</name>
    <dbReference type="NCBI Taxonomy" id="1622177"/>
    <lineage>
        <taxon>Bacteria</taxon>
        <taxon>Bacillati</taxon>
        <taxon>Actinomycetota</taxon>
        <taxon>Actinomycetes</taxon>
        <taxon>Micrococcales</taxon>
        <taxon>Bogoriellaceae</taxon>
        <taxon>Georgenia</taxon>
    </lineage>
</organism>
<evidence type="ECO:0000313" key="3">
    <source>
        <dbReference type="EMBL" id="MPV36726.1"/>
    </source>
</evidence>
<dbReference type="InterPro" id="IPR012495">
    <property type="entry name" value="TadE-like_dom"/>
</dbReference>
<dbReference type="EMBL" id="WHPC01000017">
    <property type="protein sequence ID" value="MPV36726.1"/>
    <property type="molecule type" value="Genomic_DNA"/>
</dbReference>
<evidence type="ECO:0000259" key="2">
    <source>
        <dbReference type="Pfam" id="PF07811"/>
    </source>
</evidence>
<comment type="caution">
    <text evidence="3">The sequence shown here is derived from an EMBL/GenBank/DDBJ whole genome shotgun (WGS) entry which is preliminary data.</text>
</comment>
<keyword evidence="1" id="KW-1133">Transmembrane helix</keyword>
<dbReference type="Pfam" id="PF07811">
    <property type="entry name" value="TadE"/>
    <property type="match status" value="1"/>
</dbReference>
<name>A0A6N7EKJ7_9MICO</name>
<reference evidence="3 4" key="1">
    <citation type="submission" date="2019-10" db="EMBL/GenBank/DDBJ databases">
        <title>Georgenia wutianyii sp. nov. and Georgenia yuyongxinii sp. nov. isolated from plateau pika (Ochotona curzoniae) in the Qinghai-Tibet plateau of China.</title>
        <authorList>
            <person name="Tian Z."/>
        </authorList>
    </citation>
    <scope>NUCLEOTIDE SEQUENCE [LARGE SCALE GENOMIC DNA]</scope>
    <source>
        <strain evidence="3 4">JCM 19765</strain>
    </source>
</reference>